<dbReference type="OrthoDB" id="9784492at2"/>
<evidence type="ECO:0000313" key="4">
    <source>
        <dbReference type="EMBL" id="SHG38706.1"/>
    </source>
</evidence>
<dbReference type="GO" id="GO:0006777">
    <property type="term" value="P:Mo-molybdopterin cofactor biosynthetic process"/>
    <property type="evidence" value="ECO:0007669"/>
    <property type="project" value="UniProtKB-KW"/>
</dbReference>
<dbReference type="Gene3D" id="3.40.980.10">
    <property type="entry name" value="MoaB/Mog-like domain"/>
    <property type="match status" value="1"/>
</dbReference>
<dbReference type="InterPro" id="IPR001453">
    <property type="entry name" value="MoaB/Mog_dom"/>
</dbReference>
<dbReference type="Pfam" id="PF00994">
    <property type="entry name" value="MoCF_biosynth"/>
    <property type="match status" value="1"/>
</dbReference>
<dbReference type="CDD" id="cd00886">
    <property type="entry name" value="MogA_MoaB"/>
    <property type="match status" value="1"/>
</dbReference>
<dbReference type="AlphaFoldDB" id="A0A1M5JDM3"/>
<sequence length="162" mass="17822">MYRTGILIMSDKGSKGEREDVSGRTIRELMGEKYICEYYEMIPDEKDIIIDRLKYACDSLKLDLVLTSGGTGFSPRDVTPEATYEVVERLVPGIPEAIRFYGLKNTPRAMLSRGIAGIRGKTLIINLPGSVKGVREGLEAIMPALEHGLDILKGEAGECGQL</sequence>
<dbReference type="STRING" id="1123382.SAMN02745221_00077"/>
<name>A0A1M5JDM3_9FIRM</name>
<keyword evidence="5" id="KW-1185">Reference proteome</keyword>
<evidence type="ECO:0000259" key="3">
    <source>
        <dbReference type="SMART" id="SM00852"/>
    </source>
</evidence>
<keyword evidence="4" id="KW-0548">Nucleotidyltransferase</keyword>
<gene>
    <name evidence="4" type="ORF">SAMN02745221_00077</name>
</gene>
<protein>
    <submittedName>
        <fullName evidence="4">Molybdopterin adenylyltransferase</fullName>
    </submittedName>
</protein>
<dbReference type="SUPFAM" id="SSF53218">
    <property type="entry name" value="Molybdenum cofactor biosynthesis proteins"/>
    <property type="match status" value="1"/>
</dbReference>
<dbReference type="Proteomes" id="UP000242329">
    <property type="component" value="Unassembled WGS sequence"/>
</dbReference>
<feature type="domain" description="MoaB/Mog" evidence="3">
    <location>
        <begin position="5"/>
        <end position="148"/>
    </location>
</feature>
<accession>A0A1M5JDM3</accession>
<organism evidence="4 5">
    <name type="scientific">Thermosyntropha lipolytica DSM 11003</name>
    <dbReference type="NCBI Taxonomy" id="1123382"/>
    <lineage>
        <taxon>Bacteria</taxon>
        <taxon>Bacillati</taxon>
        <taxon>Bacillota</taxon>
        <taxon>Clostridia</taxon>
        <taxon>Eubacteriales</taxon>
        <taxon>Syntrophomonadaceae</taxon>
        <taxon>Thermosyntropha</taxon>
    </lineage>
</organism>
<dbReference type="RefSeq" id="WP_073088932.1">
    <property type="nucleotide sequence ID" value="NZ_FQWY01000002.1"/>
</dbReference>
<dbReference type="PANTHER" id="PTHR43764:SF1">
    <property type="entry name" value="MOLYBDOPTERIN MOLYBDOTRANSFERASE"/>
    <property type="match status" value="1"/>
</dbReference>
<dbReference type="NCBIfam" id="TIGR00177">
    <property type="entry name" value="molyb_syn"/>
    <property type="match status" value="1"/>
</dbReference>
<proteinExistence type="predicted"/>
<evidence type="ECO:0000256" key="1">
    <source>
        <dbReference type="ARBA" id="ARBA00005046"/>
    </source>
</evidence>
<dbReference type="GO" id="GO:0016779">
    <property type="term" value="F:nucleotidyltransferase activity"/>
    <property type="evidence" value="ECO:0007669"/>
    <property type="project" value="UniProtKB-KW"/>
</dbReference>
<dbReference type="InterPro" id="IPR051920">
    <property type="entry name" value="MPT_Adenylyltrnsfr/MoaC-Rel"/>
</dbReference>
<dbReference type="InterPro" id="IPR036425">
    <property type="entry name" value="MoaB/Mog-like_dom_sf"/>
</dbReference>
<dbReference type="EMBL" id="FQWY01000002">
    <property type="protein sequence ID" value="SHG38706.1"/>
    <property type="molecule type" value="Genomic_DNA"/>
</dbReference>
<evidence type="ECO:0000313" key="5">
    <source>
        <dbReference type="Proteomes" id="UP000242329"/>
    </source>
</evidence>
<comment type="pathway">
    <text evidence="1">Cofactor biosynthesis; molybdopterin biosynthesis.</text>
</comment>
<keyword evidence="2" id="KW-0501">Molybdenum cofactor biosynthesis</keyword>
<evidence type="ECO:0000256" key="2">
    <source>
        <dbReference type="ARBA" id="ARBA00023150"/>
    </source>
</evidence>
<dbReference type="SMART" id="SM00852">
    <property type="entry name" value="MoCF_biosynth"/>
    <property type="match status" value="1"/>
</dbReference>
<keyword evidence="4" id="KW-0808">Transferase</keyword>
<dbReference type="PANTHER" id="PTHR43764">
    <property type="entry name" value="MOLYBDENUM COFACTOR BIOSYNTHESIS"/>
    <property type="match status" value="1"/>
</dbReference>
<reference evidence="5" key="1">
    <citation type="submission" date="2016-11" db="EMBL/GenBank/DDBJ databases">
        <authorList>
            <person name="Varghese N."/>
            <person name="Submissions S."/>
        </authorList>
    </citation>
    <scope>NUCLEOTIDE SEQUENCE [LARGE SCALE GENOMIC DNA]</scope>
    <source>
        <strain evidence="5">DSM 11003</strain>
    </source>
</reference>